<evidence type="ECO:0000313" key="2">
    <source>
        <dbReference type="Proteomes" id="UP000886523"/>
    </source>
</evidence>
<dbReference type="OrthoDB" id="3271097at2759"/>
<protein>
    <submittedName>
        <fullName evidence="1">Uncharacterized protein</fullName>
    </submittedName>
</protein>
<name>A0A9P6AR17_9AGAM</name>
<sequence>MSGICTRIPCSPSEMGKKGWHLIECLGLVKHDEGDKFGHLFFQNDVHTFSKQASLYPQRVIGKQDMEKLTAYATAMKDKHLFLNKFDSDWPSREFLKQYHSYLCKCNRNPKFTSECYQKYHGCQHHDDGSEAANDD</sequence>
<dbReference type="EMBL" id="MU129018">
    <property type="protein sequence ID" value="KAF9510318.1"/>
    <property type="molecule type" value="Genomic_DNA"/>
</dbReference>
<organism evidence="1 2">
    <name type="scientific">Hydnum rufescens UP504</name>
    <dbReference type="NCBI Taxonomy" id="1448309"/>
    <lineage>
        <taxon>Eukaryota</taxon>
        <taxon>Fungi</taxon>
        <taxon>Dikarya</taxon>
        <taxon>Basidiomycota</taxon>
        <taxon>Agaricomycotina</taxon>
        <taxon>Agaricomycetes</taxon>
        <taxon>Cantharellales</taxon>
        <taxon>Hydnaceae</taxon>
        <taxon>Hydnum</taxon>
    </lineage>
</organism>
<keyword evidence="2" id="KW-1185">Reference proteome</keyword>
<accession>A0A9P6AR17</accession>
<proteinExistence type="predicted"/>
<dbReference type="AlphaFoldDB" id="A0A9P6AR17"/>
<comment type="caution">
    <text evidence="1">The sequence shown here is derived from an EMBL/GenBank/DDBJ whole genome shotgun (WGS) entry which is preliminary data.</text>
</comment>
<reference evidence="1" key="1">
    <citation type="journal article" date="2020" name="Nat. Commun.">
        <title>Large-scale genome sequencing of mycorrhizal fungi provides insights into the early evolution of symbiotic traits.</title>
        <authorList>
            <person name="Miyauchi S."/>
            <person name="Kiss E."/>
            <person name="Kuo A."/>
            <person name="Drula E."/>
            <person name="Kohler A."/>
            <person name="Sanchez-Garcia M."/>
            <person name="Morin E."/>
            <person name="Andreopoulos B."/>
            <person name="Barry K.W."/>
            <person name="Bonito G."/>
            <person name="Buee M."/>
            <person name="Carver A."/>
            <person name="Chen C."/>
            <person name="Cichocki N."/>
            <person name="Clum A."/>
            <person name="Culley D."/>
            <person name="Crous P.W."/>
            <person name="Fauchery L."/>
            <person name="Girlanda M."/>
            <person name="Hayes R.D."/>
            <person name="Keri Z."/>
            <person name="LaButti K."/>
            <person name="Lipzen A."/>
            <person name="Lombard V."/>
            <person name="Magnuson J."/>
            <person name="Maillard F."/>
            <person name="Murat C."/>
            <person name="Nolan M."/>
            <person name="Ohm R.A."/>
            <person name="Pangilinan J."/>
            <person name="Pereira M.F."/>
            <person name="Perotto S."/>
            <person name="Peter M."/>
            <person name="Pfister S."/>
            <person name="Riley R."/>
            <person name="Sitrit Y."/>
            <person name="Stielow J.B."/>
            <person name="Szollosi G."/>
            <person name="Zifcakova L."/>
            <person name="Stursova M."/>
            <person name="Spatafora J.W."/>
            <person name="Tedersoo L."/>
            <person name="Vaario L.M."/>
            <person name="Yamada A."/>
            <person name="Yan M."/>
            <person name="Wang P."/>
            <person name="Xu J."/>
            <person name="Bruns T."/>
            <person name="Baldrian P."/>
            <person name="Vilgalys R."/>
            <person name="Dunand C."/>
            <person name="Henrissat B."/>
            <person name="Grigoriev I.V."/>
            <person name="Hibbett D."/>
            <person name="Nagy L.G."/>
            <person name="Martin F.M."/>
        </authorList>
    </citation>
    <scope>NUCLEOTIDE SEQUENCE</scope>
    <source>
        <strain evidence="1">UP504</strain>
    </source>
</reference>
<dbReference type="Proteomes" id="UP000886523">
    <property type="component" value="Unassembled WGS sequence"/>
</dbReference>
<gene>
    <name evidence="1" type="ORF">BS47DRAFT_1348105</name>
</gene>
<evidence type="ECO:0000313" key="1">
    <source>
        <dbReference type="EMBL" id="KAF9510318.1"/>
    </source>
</evidence>